<organism evidence="2 3">
    <name type="scientific">Dictyocaulus viviparus</name>
    <name type="common">Bovine lungworm</name>
    <dbReference type="NCBI Taxonomy" id="29172"/>
    <lineage>
        <taxon>Eukaryota</taxon>
        <taxon>Metazoa</taxon>
        <taxon>Ecdysozoa</taxon>
        <taxon>Nematoda</taxon>
        <taxon>Chromadorea</taxon>
        <taxon>Rhabditida</taxon>
        <taxon>Rhabditina</taxon>
        <taxon>Rhabditomorpha</taxon>
        <taxon>Strongyloidea</taxon>
        <taxon>Metastrongylidae</taxon>
        <taxon>Dictyocaulus</taxon>
    </lineage>
</organism>
<proteinExistence type="predicted"/>
<name>A0A0D8XMM4_DICVI</name>
<evidence type="ECO:0000256" key="1">
    <source>
        <dbReference type="SAM" id="Phobius"/>
    </source>
</evidence>
<dbReference type="Gene3D" id="1.20.1070.10">
    <property type="entry name" value="Rhodopsin 7-helix transmembrane proteins"/>
    <property type="match status" value="1"/>
</dbReference>
<evidence type="ECO:0000313" key="3">
    <source>
        <dbReference type="Proteomes" id="UP000053766"/>
    </source>
</evidence>
<evidence type="ECO:0000313" key="2">
    <source>
        <dbReference type="EMBL" id="KJH43636.1"/>
    </source>
</evidence>
<dbReference type="AlphaFoldDB" id="A0A0D8XMM4"/>
<dbReference type="STRING" id="29172.A0A0D8XMM4"/>
<evidence type="ECO:0008006" key="4">
    <source>
        <dbReference type="Google" id="ProtNLM"/>
    </source>
</evidence>
<keyword evidence="1" id="KW-0472">Membrane</keyword>
<keyword evidence="1" id="KW-0812">Transmembrane</keyword>
<dbReference type="Proteomes" id="UP000053766">
    <property type="component" value="Unassembled WGS sequence"/>
</dbReference>
<dbReference type="EMBL" id="KN716540">
    <property type="protein sequence ID" value="KJH43636.1"/>
    <property type="molecule type" value="Genomic_DNA"/>
</dbReference>
<reference evidence="3" key="2">
    <citation type="journal article" date="2016" name="Sci. Rep.">
        <title>Dictyocaulus viviparus genome, variome and transcriptome elucidate lungworm biology and support future intervention.</title>
        <authorList>
            <person name="McNulty S.N."/>
            <person name="Strube C."/>
            <person name="Rosa B.A."/>
            <person name="Martin J.C."/>
            <person name="Tyagi R."/>
            <person name="Choi Y.J."/>
            <person name="Wang Q."/>
            <person name="Hallsworth Pepin K."/>
            <person name="Zhang X."/>
            <person name="Ozersky P."/>
            <person name="Wilson R.K."/>
            <person name="Sternberg P.W."/>
            <person name="Gasser R.B."/>
            <person name="Mitreva M."/>
        </authorList>
    </citation>
    <scope>NUCLEOTIDE SEQUENCE [LARGE SCALE GENOMIC DNA]</scope>
    <source>
        <strain evidence="3">HannoverDv2000</strain>
    </source>
</reference>
<dbReference type="SUPFAM" id="SSF81321">
    <property type="entry name" value="Family A G protein-coupled receptor-like"/>
    <property type="match status" value="1"/>
</dbReference>
<keyword evidence="3" id="KW-1185">Reference proteome</keyword>
<gene>
    <name evidence="2" type="ORF">DICVIV_10354</name>
</gene>
<feature type="transmembrane region" description="Helical" evidence="1">
    <location>
        <begin position="77"/>
        <end position="101"/>
    </location>
</feature>
<accession>A0A0D8XMM4</accession>
<sequence length="117" mass="13152">MLTNAHQRGPNFCDFYSDKLLLILFYIARSFADVARTDKIFPLMDKIVVTHLCLNSGNHFYSSINTTASNIKWRHPFLAVILATFCLLTVSGNCLVVIAVCTKKYLRNPTGPAKLLN</sequence>
<keyword evidence="1" id="KW-1133">Transmembrane helix</keyword>
<reference evidence="2 3" key="1">
    <citation type="submission" date="2013-11" db="EMBL/GenBank/DDBJ databases">
        <title>Draft genome of the bovine lungworm Dictyocaulus viviparus.</title>
        <authorList>
            <person name="Mitreva M."/>
        </authorList>
    </citation>
    <scope>NUCLEOTIDE SEQUENCE [LARGE SCALE GENOMIC DNA]</scope>
    <source>
        <strain evidence="2 3">HannoverDv2000</strain>
    </source>
</reference>
<protein>
    <recommendedName>
        <fullName evidence="4">G-protein coupled receptors family 1 profile domain-containing protein</fullName>
    </recommendedName>
</protein>